<keyword evidence="1" id="KW-0812">Transmembrane</keyword>
<comment type="caution">
    <text evidence="2">The sequence shown here is derived from an EMBL/GenBank/DDBJ whole genome shotgun (WGS) entry which is preliminary data.</text>
</comment>
<sequence length="146" mass="16833">MDIYLTVLIGLLGLCVGAFIGLGIDFKINRDYILGMNDTSEKFTKNLLNIMKSYFDSMLETEDKYFTNIMTGLAKAVDDINKVYEKPIWRKTEEELPLCSGLYYGKIKGNPHGENAMWKVVYNDNEWSLSGYPDNKVEISEWTEIY</sequence>
<dbReference type="EMBL" id="QRKN01000001">
    <property type="protein sequence ID" value="RHI25684.1"/>
    <property type="molecule type" value="Genomic_DNA"/>
</dbReference>
<protein>
    <submittedName>
        <fullName evidence="2">Uncharacterized protein</fullName>
    </submittedName>
</protein>
<organism evidence="2 3">
    <name type="scientific">Agathobacter rectalis</name>
    <dbReference type="NCBI Taxonomy" id="39491"/>
    <lineage>
        <taxon>Bacteria</taxon>
        <taxon>Bacillati</taxon>
        <taxon>Bacillota</taxon>
        <taxon>Clostridia</taxon>
        <taxon>Lachnospirales</taxon>
        <taxon>Lachnospiraceae</taxon>
        <taxon>Agathobacter</taxon>
    </lineage>
</organism>
<keyword evidence="1" id="KW-1133">Transmembrane helix</keyword>
<proteinExistence type="predicted"/>
<dbReference type="Proteomes" id="UP000285865">
    <property type="component" value="Unassembled WGS sequence"/>
</dbReference>
<evidence type="ECO:0000313" key="3">
    <source>
        <dbReference type="Proteomes" id="UP000285865"/>
    </source>
</evidence>
<gene>
    <name evidence="2" type="ORF">DW172_03095</name>
</gene>
<keyword evidence="1" id="KW-0472">Membrane</keyword>
<reference evidence="2 3" key="1">
    <citation type="submission" date="2018-08" db="EMBL/GenBank/DDBJ databases">
        <title>A genome reference for cultivated species of the human gut microbiota.</title>
        <authorList>
            <person name="Zou Y."/>
            <person name="Xue W."/>
            <person name="Luo G."/>
        </authorList>
    </citation>
    <scope>NUCLEOTIDE SEQUENCE [LARGE SCALE GENOMIC DNA]</scope>
    <source>
        <strain evidence="2 3">AM16-11</strain>
    </source>
</reference>
<dbReference type="AlphaFoldDB" id="A0A414ZR50"/>
<feature type="transmembrane region" description="Helical" evidence="1">
    <location>
        <begin position="6"/>
        <end position="26"/>
    </location>
</feature>
<evidence type="ECO:0000256" key="1">
    <source>
        <dbReference type="SAM" id="Phobius"/>
    </source>
</evidence>
<dbReference type="RefSeq" id="WP_118257160.1">
    <property type="nucleotide sequence ID" value="NZ_QRKN01000001.1"/>
</dbReference>
<accession>A0A414ZR50</accession>
<evidence type="ECO:0000313" key="2">
    <source>
        <dbReference type="EMBL" id="RHI25684.1"/>
    </source>
</evidence>
<name>A0A414ZR50_9FIRM</name>